<feature type="transmembrane region" description="Helical" evidence="1">
    <location>
        <begin position="69"/>
        <end position="86"/>
    </location>
</feature>
<keyword evidence="1" id="KW-0812">Transmembrane</keyword>
<evidence type="ECO:0000256" key="1">
    <source>
        <dbReference type="SAM" id="Phobius"/>
    </source>
</evidence>
<proteinExistence type="predicted"/>
<gene>
    <name evidence="2" type="ORF">S01H4_35193</name>
</gene>
<keyword evidence="1" id="KW-0472">Membrane</keyword>
<dbReference type="EMBL" id="BART01018683">
    <property type="protein sequence ID" value="GAG76871.1"/>
    <property type="molecule type" value="Genomic_DNA"/>
</dbReference>
<sequence>MPKQILNIPAKVVGNLGKAIKAGATTAIAPATPHGTWQFVLGALVGAPASSVYSFLYNQSIGKIPMPPALLLGVKLLLPLAPIYFIKKSKVPFGNIMNGALVGVMVAQGLNIFFGLLAGRMPTLTKNNSVKAGDLTLEAPSGSWFDKLF</sequence>
<feature type="transmembrane region" description="Helical" evidence="1">
    <location>
        <begin position="37"/>
        <end position="57"/>
    </location>
</feature>
<evidence type="ECO:0000313" key="2">
    <source>
        <dbReference type="EMBL" id="GAG76871.1"/>
    </source>
</evidence>
<keyword evidence="1" id="KW-1133">Transmembrane helix</keyword>
<reference evidence="2" key="1">
    <citation type="journal article" date="2014" name="Front. Microbiol.">
        <title>High frequency of phylogenetically diverse reductive dehalogenase-homologous genes in deep subseafloor sedimentary metagenomes.</title>
        <authorList>
            <person name="Kawai M."/>
            <person name="Futagami T."/>
            <person name="Toyoda A."/>
            <person name="Takaki Y."/>
            <person name="Nishi S."/>
            <person name="Hori S."/>
            <person name="Arai W."/>
            <person name="Tsubouchi T."/>
            <person name="Morono Y."/>
            <person name="Uchiyama I."/>
            <person name="Ito T."/>
            <person name="Fujiyama A."/>
            <person name="Inagaki F."/>
            <person name="Takami H."/>
        </authorList>
    </citation>
    <scope>NUCLEOTIDE SEQUENCE</scope>
    <source>
        <strain evidence="2">Expedition CK06-06</strain>
    </source>
</reference>
<comment type="caution">
    <text evidence="2">The sequence shown here is derived from an EMBL/GenBank/DDBJ whole genome shotgun (WGS) entry which is preliminary data.</text>
</comment>
<accession>X1BXI1</accession>
<feature type="transmembrane region" description="Helical" evidence="1">
    <location>
        <begin position="98"/>
        <end position="118"/>
    </location>
</feature>
<name>X1BXI1_9ZZZZ</name>
<organism evidence="2">
    <name type="scientific">marine sediment metagenome</name>
    <dbReference type="NCBI Taxonomy" id="412755"/>
    <lineage>
        <taxon>unclassified sequences</taxon>
        <taxon>metagenomes</taxon>
        <taxon>ecological metagenomes</taxon>
    </lineage>
</organism>
<protein>
    <submittedName>
        <fullName evidence="2">Uncharacterized protein</fullName>
    </submittedName>
</protein>
<dbReference type="AlphaFoldDB" id="X1BXI1"/>